<dbReference type="Gene3D" id="1.10.443.10">
    <property type="entry name" value="Intergrase catalytic core"/>
    <property type="match status" value="1"/>
</dbReference>
<feature type="domain" description="TRAF-type" evidence="8">
    <location>
        <begin position="420"/>
        <end position="471"/>
    </location>
</feature>
<accession>A0A1Y2D5B8</accession>
<dbReference type="OrthoDB" id="3249498at2759"/>
<evidence type="ECO:0000256" key="4">
    <source>
        <dbReference type="ARBA" id="ARBA00023172"/>
    </source>
</evidence>
<keyword evidence="3 5" id="KW-0862">Zinc</keyword>
<dbReference type="SUPFAM" id="SSF56349">
    <property type="entry name" value="DNA breaking-rejoining enzymes"/>
    <property type="match status" value="1"/>
</dbReference>
<evidence type="ECO:0000256" key="5">
    <source>
        <dbReference type="PROSITE-ProRule" id="PRU00207"/>
    </source>
</evidence>
<dbReference type="InterPro" id="IPR013762">
    <property type="entry name" value="Integrase-like_cat_sf"/>
</dbReference>
<dbReference type="InterPro" id="IPR001293">
    <property type="entry name" value="Znf_TRAF"/>
</dbReference>
<keyword evidence="2 5" id="KW-0863">Zinc-finger</keyword>
<dbReference type="AlphaFoldDB" id="A0A1Y2D5B8"/>
<keyword evidence="1 5" id="KW-0479">Metal-binding</keyword>
<dbReference type="EMBL" id="MCGR01000097">
    <property type="protein sequence ID" value="ORY54481.1"/>
    <property type="molecule type" value="Genomic_DNA"/>
</dbReference>
<organism evidence="9 10">
    <name type="scientific">Leucosporidium creatinivorum</name>
    <dbReference type="NCBI Taxonomy" id="106004"/>
    <lineage>
        <taxon>Eukaryota</taxon>
        <taxon>Fungi</taxon>
        <taxon>Dikarya</taxon>
        <taxon>Basidiomycota</taxon>
        <taxon>Pucciniomycotina</taxon>
        <taxon>Microbotryomycetes</taxon>
        <taxon>Leucosporidiales</taxon>
        <taxon>Leucosporidium</taxon>
    </lineage>
</organism>
<evidence type="ECO:0000256" key="1">
    <source>
        <dbReference type="ARBA" id="ARBA00022723"/>
    </source>
</evidence>
<evidence type="ECO:0000259" key="8">
    <source>
        <dbReference type="PROSITE" id="PS50145"/>
    </source>
</evidence>
<reference evidence="9 10" key="1">
    <citation type="submission" date="2016-07" db="EMBL/GenBank/DDBJ databases">
        <title>Pervasive Adenine N6-methylation of Active Genes in Fungi.</title>
        <authorList>
            <consortium name="DOE Joint Genome Institute"/>
            <person name="Mondo S.J."/>
            <person name="Dannebaum R.O."/>
            <person name="Kuo R.C."/>
            <person name="Labutti K."/>
            <person name="Haridas S."/>
            <person name="Kuo A."/>
            <person name="Salamov A."/>
            <person name="Ahrendt S.R."/>
            <person name="Lipzen A."/>
            <person name="Sullivan W."/>
            <person name="Andreopoulos W.B."/>
            <person name="Clum A."/>
            <person name="Lindquist E."/>
            <person name="Daum C."/>
            <person name="Ramamoorthy G.K."/>
            <person name="Gryganskyi A."/>
            <person name="Culley D."/>
            <person name="Magnuson J.K."/>
            <person name="James T.Y."/>
            <person name="O'Malley M.A."/>
            <person name="Stajich J.E."/>
            <person name="Spatafora J.W."/>
            <person name="Visel A."/>
            <person name="Grigoriev I.V."/>
        </authorList>
    </citation>
    <scope>NUCLEOTIDE SEQUENCE [LARGE SCALE GENOMIC DNA]</scope>
    <source>
        <strain evidence="9 10">62-1032</strain>
    </source>
</reference>
<dbReference type="GO" id="GO:0008270">
    <property type="term" value="F:zinc ion binding"/>
    <property type="evidence" value="ECO:0007669"/>
    <property type="project" value="UniProtKB-KW"/>
</dbReference>
<comment type="caution">
    <text evidence="9">The sequence shown here is derived from an EMBL/GenBank/DDBJ whole genome shotgun (WGS) entry which is preliminary data.</text>
</comment>
<evidence type="ECO:0000256" key="7">
    <source>
        <dbReference type="SAM" id="MobiDB-lite"/>
    </source>
</evidence>
<dbReference type="PROSITE" id="PS50145">
    <property type="entry name" value="ZF_TRAF"/>
    <property type="match status" value="1"/>
</dbReference>
<dbReference type="InParanoid" id="A0A1Y2D5B8"/>
<feature type="coiled-coil region" evidence="6">
    <location>
        <begin position="545"/>
        <end position="572"/>
    </location>
</feature>
<dbReference type="InterPro" id="IPR052925">
    <property type="entry name" value="Phage_Integrase-like_Recomb"/>
</dbReference>
<feature type="region of interest" description="Disordered" evidence="7">
    <location>
        <begin position="574"/>
        <end position="631"/>
    </location>
</feature>
<dbReference type="GO" id="GO:0006310">
    <property type="term" value="P:DNA recombination"/>
    <property type="evidence" value="ECO:0007669"/>
    <property type="project" value="UniProtKB-KW"/>
</dbReference>
<dbReference type="SUPFAM" id="SSF49599">
    <property type="entry name" value="TRAF domain-like"/>
    <property type="match status" value="1"/>
</dbReference>
<dbReference type="STRING" id="106004.A0A1Y2D5B8"/>
<feature type="zinc finger region" description="TRAF-type" evidence="5">
    <location>
        <begin position="420"/>
        <end position="471"/>
    </location>
</feature>
<evidence type="ECO:0000256" key="2">
    <source>
        <dbReference type="ARBA" id="ARBA00022771"/>
    </source>
</evidence>
<dbReference type="Proteomes" id="UP000193467">
    <property type="component" value="Unassembled WGS sequence"/>
</dbReference>
<dbReference type="GO" id="GO:0003677">
    <property type="term" value="F:DNA binding"/>
    <property type="evidence" value="ECO:0007669"/>
    <property type="project" value="InterPro"/>
</dbReference>
<name>A0A1Y2D5B8_9BASI</name>
<proteinExistence type="predicted"/>
<gene>
    <name evidence="9" type="ORF">BCR35DRAFT_335780</name>
</gene>
<dbReference type="InterPro" id="IPR013083">
    <property type="entry name" value="Znf_RING/FYVE/PHD"/>
</dbReference>
<dbReference type="GO" id="GO:0015074">
    <property type="term" value="P:DNA integration"/>
    <property type="evidence" value="ECO:0007669"/>
    <property type="project" value="InterPro"/>
</dbReference>
<keyword evidence="4" id="KW-0233">DNA recombination</keyword>
<keyword evidence="6" id="KW-0175">Coiled coil</keyword>
<feature type="compositionally biased region" description="Basic and acidic residues" evidence="7">
    <location>
        <begin position="580"/>
        <end position="592"/>
    </location>
</feature>
<keyword evidence="10" id="KW-1185">Reference proteome</keyword>
<sequence>MSSLRIGRGKKVSFGKNPTRTPSSARHAPPLPLSQLDELSSTLIHSSLAPSTHRGYKISNRSWHLFIRTYSLPPSPTVYSLRLYAAFLVQRGIAHPDKFFSALAYLFGGLPTWEAMRAHPDVVRAVSGGARLNAQPIKRSPPLLPDELTAFLTATLSSSPSHDDLLALTIAVVGFGALMRLGELVEPVYEEDRDPRKYIKRSSVRLVGNVEFHFHLPYHKADKSWRGSEVVVVADNSIPSFNFVKLIRLFILSRDRVQPRNPYLFVRSDGTLPRRDWFLTRLCLFAPTVSGHGLRAGGATYLASIGTAPDFIKRMGRWSSDGSWQDYLRDQPALAATLNLGISSDLFVGEVGGTSSVLVICQEILDGATLSGSSSNTRTAGRSRGALCSFEAAGSNGWEVEVKCKHAGCFMAGEYSDLAAHLASTCQYQRKPCPYAQRGCRAQLRPISAGAHIQNSCDYRTVVCPRGGNDCGGAKKGIYMRKDEAAHAEVCTRHTCKNQGCNTTGRLKTLKLHQHGCDAISAARVRAENRCSLLDHSSKALRDENARLKAVNTKVTDDNKKLEDEVARLKAQLAPRPPKRGAEVLDEVKQEEEAGSCTSEGPATVSILPRPSGFDVRGRRSALDSASRASK</sequence>
<dbReference type="PANTHER" id="PTHR34605:SF4">
    <property type="entry name" value="DNA ADENINE METHYLTRANSFERASE"/>
    <property type="match status" value="1"/>
</dbReference>
<feature type="region of interest" description="Disordered" evidence="7">
    <location>
        <begin position="1"/>
        <end position="31"/>
    </location>
</feature>
<dbReference type="Gene3D" id="3.30.40.10">
    <property type="entry name" value="Zinc/RING finger domain, C3HC4 (zinc finger)"/>
    <property type="match status" value="1"/>
</dbReference>
<protein>
    <recommendedName>
        <fullName evidence="8">TRAF-type domain-containing protein</fullName>
    </recommendedName>
</protein>
<evidence type="ECO:0000313" key="9">
    <source>
        <dbReference type="EMBL" id="ORY54481.1"/>
    </source>
</evidence>
<evidence type="ECO:0000256" key="3">
    <source>
        <dbReference type="ARBA" id="ARBA00022833"/>
    </source>
</evidence>
<evidence type="ECO:0000256" key="6">
    <source>
        <dbReference type="SAM" id="Coils"/>
    </source>
</evidence>
<evidence type="ECO:0000313" key="10">
    <source>
        <dbReference type="Proteomes" id="UP000193467"/>
    </source>
</evidence>
<dbReference type="InterPro" id="IPR011010">
    <property type="entry name" value="DNA_brk_join_enz"/>
</dbReference>
<dbReference type="PANTHER" id="PTHR34605">
    <property type="entry name" value="PHAGE_INTEGRASE DOMAIN-CONTAINING PROTEIN"/>
    <property type="match status" value="1"/>
</dbReference>